<keyword evidence="7" id="KW-0325">Glycoprotein</keyword>
<accession>A0A914WG07</accession>
<dbReference type="Proteomes" id="UP000887566">
    <property type="component" value="Unplaced"/>
</dbReference>
<feature type="domain" description="Thioredoxin" evidence="11">
    <location>
        <begin position="28"/>
        <end position="160"/>
    </location>
</feature>
<keyword evidence="5 8" id="KW-0560">Oxidoreductase</keyword>
<dbReference type="InterPro" id="IPR036774">
    <property type="entry name" value="ERV/ALR_sulphydryl_oxid_sf"/>
</dbReference>
<keyword evidence="6" id="KW-1015">Disulfide bond</keyword>
<dbReference type="InterPro" id="IPR017905">
    <property type="entry name" value="ERV/ALR_sulphydryl_oxidase"/>
</dbReference>
<dbReference type="PROSITE" id="PS51324">
    <property type="entry name" value="ERV_ALR"/>
    <property type="match status" value="1"/>
</dbReference>
<evidence type="ECO:0000256" key="6">
    <source>
        <dbReference type="ARBA" id="ARBA00023157"/>
    </source>
</evidence>
<organism evidence="12 13">
    <name type="scientific">Plectus sambesii</name>
    <dbReference type="NCBI Taxonomy" id="2011161"/>
    <lineage>
        <taxon>Eukaryota</taxon>
        <taxon>Metazoa</taxon>
        <taxon>Ecdysozoa</taxon>
        <taxon>Nematoda</taxon>
        <taxon>Chromadorea</taxon>
        <taxon>Plectida</taxon>
        <taxon>Plectina</taxon>
        <taxon>Plectoidea</taxon>
        <taxon>Plectidae</taxon>
        <taxon>Plectus</taxon>
    </lineage>
</organism>
<dbReference type="InterPro" id="IPR039798">
    <property type="entry name" value="Sulfhydryl_oxidase"/>
</dbReference>
<evidence type="ECO:0000259" key="10">
    <source>
        <dbReference type="PROSITE" id="PS51324"/>
    </source>
</evidence>
<evidence type="ECO:0000256" key="4">
    <source>
        <dbReference type="ARBA" id="ARBA00022827"/>
    </source>
</evidence>
<feature type="domain" description="ERV/ALR sulfhydryl oxidase" evidence="10">
    <location>
        <begin position="428"/>
        <end position="537"/>
    </location>
</feature>
<feature type="chain" id="PRO_5038022714" description="Sulfhydryl oxidase" evidence="9">
    <location>
        <begin position="19"/>
        <end position="585"/>
    </location>
</feature>
<dbReference type="PANTHER" id="PTHR22897">
    <property type="entry name" value="QUIESCIN Q6-RELATED SULFHYDRYL OXIDASE"/>
    <property type="match status" value="1"/>
</dbReference>
<dbReference type="CDD" id="cd02992">
    <property type="entry name" value="PDI_a_QSOX"/>
    <property type="match status" value="1"/>
</dbReference>
<evidence type="ECO:0000256" key="8">
    <source>
        <dbReference type="RuleBase" id="RU371123"/>
    </source>
</evidence>
<evidence type="ECO:0000256" key="3">
    <source>
        <dbReference type="ARBA" id="ARBA00022729"/>
    </source>
</evidence>
<dbReference type="SUPFAM" id="SSF52833">
    <property type="entry name" value="Thioredoxin-like"/>
    <property type="match status" value="1"/>
</dbReference>
<dbReference type="AlphaFoldDB" id="A0A914WG07"/>
<evidence type="ECO:0000259" key="11">
    <source>
        <dbReference type="PROSITE" id="PS51352"/>
    </source>
</evidence>
<reference evidence="13" key="1">
    <citation type="submission" date="2022-11" db="UniProtKB">
        <authorList>
            <consortium name="WormBaseParasite"/>
        </authorList>
    </citation>
    <scope>IDENTIFICATION</scope>
</reference>
<proteinExistence type="predicted"/>
<dbReference type="InterPro" id="IPR013766">
    <property type="entry name" value="Thioredoxin_domain"/>
</dbReference>
<dbReference type="Gene3D" id="1.20.120.1960">
    <property type="entry name" value="QSOX sulfhydryl oxidase domain"/>
    <property type="match status" value="1"/>
</dbReference>
<dbReference type="Gene3D" id="1.20.120.310">
    <property type="entry name" value="ERV/ALR sulfhydryl oxidase domain"/>
    <property type="match status" value="1"/>
</dbReference>
<evidence type="ECO:0000313" key="12">
    <source>
        <dbReference type="Proteomes" id="UP000887566"/>
    </source>
</evidence>
<comment type="cofactor">
    <cofactor evidence="1 8">
        <name>FAD</name>
        <dbReference type="ChEBI" id="CHEBI:57692"/>
    </cofactor>
</comment>
<dbReference type="GO" id="GO:0000139">
    <property type="term" value="C:Golgi membrane"/>
    <property type="evidence" value="ECO:0007669"/>
    <property type="project" value="TreeGrafter"/>
</dbReference>
<dbReference type="SUPFAM" id="SSF69000">
    <property type="entry name" value="FAD-dependent thiol oxidase"/>
    <property type="match status" value="1"/>
</dbReference>
<evidence type="ECO:0000256" key="1">
    <source>
        <dbReference type="ARBA" id="ARBA00001974"/>
    </source>
</evidence>
<sequence length="585" mass="67462">MLLQVGILFTLFASSCSAKKVDYGYVPLGHNPTLYDAATEPIIQLDDVTFADTIYGADTAFIVEYYADWCGHCRAFAPFWKQFATLVSDWRPIVKVAVINCADPFNDRTCNDNNIHSYPTVKYFPRRSSSARNGVPLEALHSGDGLREQLLVKVRDEYLANRYADWPNPDFLANVRTYGELWTGTPPHVDYLAVIFQREERGSVGVQMMLDLSKYRQRIAIRRSVYSHPLTRVLRINQFPAVVVFRRDEAIAIFNSRLNSGTVSKLEQIAMGPDFTTTTTTTTMATTTMPSWSCRRNPEKCKELYYVSETDMLKSVRYALYNEVTRGSHFIQGSNLTALANFVELLANHFPTRRSPQRKVRGTARSNLNLQHSIRARAVFIELRSYLKTRISQGRIPTSEWETQFKESEKRHFSPFPEEANWQHCRGSTPMLRGYTCGLWTSFHAMTVHAYMEQFKNSSFRGLRLLHSIQGWVQSFFGCENCKEHFMDMTKRLLPMEAKVKKAQDVIFYLWEAHNMVNRRLHGDTMTEDPEFPKYQFPAQFLCNNCTDKQHQFDKREVKNFLVNYYTSIKPHNSIAGRRISAGAA</sequence>
<evidence type="ECO:0000256" key="5">
    <source>
        <dbReference type="ARBA" id="ARBA00023002"/>
    </source>
</evidence>
<dbReference type="PROSITE" id="PS51352">
    <property type="entry name" value="THIOREDOXIN_2"/>
    <property type="match status" value="1"/>
</dbReference>
<dbReference type="GO" id="GO:0005615">
    <property type="term" value="C:extracellular space"/>
    <property type="evidence" value="ECO:0007669"/>
    <property type="project" value="TreeGrafter"/>
</dbReference>
<dbReference type="Pfam" id="PF00085">
    <property type="entry name" value="Thioredoxin"/>
    <property type="match status" value="1"/>
</dbReference>
<dbReference type="PROSITE" id="PS00194">
    <property type="entry name" value="THIOREDOXIN_1"/>
    <property type="match status" value="1"/>
</dbReference>
<evidence type="ECO:0000256" key="9">
    <source>
        <dbReference type="SAM" id="SignalP"/>
    </source>
</evidence>
<feature type="signal peptide" evidence="9">
    <location>
        <begin position="1"/>
        <end position="18"/>
    </location>
</feature>
<dbReference type="InterPro" id="IPR017937">
    <property type="entry name" value="Thioredoxin_CS"/>
</dbReference>
<dbReference type="GO" id="GO:0006457">
    <property type="term" value="P:protein folding"/>
    <property type="evidence" value="ECO:0007669"/>
    <property type="project" value="TreeGrafter"/>
</dbReference>
<comment type="catalytic activity">
    <reaction evidence="8">
        <text>2 R'C(R)SH + O2 = R'C(R)S-S(R)CR' + H2O2</text>
        <dbReference type="Rhea" id="RHEA:17357"/>
        <dbReference type="ChEBI" id="CHEBI:15379"/>
        <dbReference type="ChEBI" id="CHEBI:16240"/>
        <dbReference type="ChEBI" id="CHEBI:16520"/>
        <dbReference type="ChEBI" id="CHEBI:17412"/>
        <dbReference type="EC" id="1.8.3.2"/>
    </reaction>
</comment>
<dbReference type="InterPro" id="IPR036249">
    <property type="entry name" value="Thioredoxin-like_sf"/>
</dbReference>
<keyword evidence="12" id="KW-1185">Reference proteome</keyword>
<evidence type="ECO:0000256" key="2">
    <source>
        <dbReference type="ARBA" id="ARBA00022630"/>
    </source>
</evidence>
<dbReference type="GO" id="GO:0003756">
    <property type="term" value="F:protein disulfide isomerase activity"/>
    <property type="evidence" value="ECO:0007669"/>
    <property type="project" value="TreeGrafter"/>
</dbReference>
<dbReference type="EC" id="1.8.3.2" evidence="8"/>
<dbReference type="WBParaSite" id="PSAMB.scaffold411size52483.g5653.t1">
    <property type="protein sequence ID" value="PSAMB.scaffold411size52483.g5653.t1"/>
    <property type="gene ID" value="PSAMB.scaffold411size52483.g5653"/>
</dbReference>
<dbReference type="Pfam" id="PF04777">
    <property type="entry name" value="Evr1_Alr"/>
    <property type="match status" value="1"/>
</dbReference>
<dbReference type="InterPro" id="IPR042568">
    <property type="entry name" value="QSOX_FAD-bd_sf"/>
</dbReference>
<evidence type="ECO:0000256" key="7">
    <source>
        <dbReference type="ARBA" id="ARBA00023180"/>
    </source>
</evidence>
<keyword evidence="3 9" id="KW-0732">Signal</keyword>
<dbReference type="PANTHER" id="PTHR22897:SF20">
    <property type="entry name" value="SULFHYDRYL OXIDASE"/>
    <property type="match status" value="1"/>
</dbReference>
<dbReference type="Gene3D" id="3.40.30.10">
    <property type="entry name" value="Glutaredoxin"/>
    <property type="match status" value="2"/>
</dbReference>
<name>A0A914WG07_9BILA</name>
<evidence type="ECO:0000313" key="13">
    <source>
        <dbReference type="WBParaSite" id="PSAMB.scaffold411size52483.g5653.t1"/>
    </source>
</evidence>
<keyword evidence="2 8" id="KW-0285">Flavoprotein</keyword>
<dbReference type="GO" id="GO:0016971">
    <property type="term" value="F:flavin-dependent sulfhydryl oxidase activity"/>
    <property type="evidence" value="ECO:0007669"/>
    <property type="project" value="InterPro"/>
</dbReference>
<protein>
    <recommendedName>
        <fullName evidence="8">Sulfhydryl oxidase</fullName>
        <ecNumber evidence="8">1.8.3.2</ecNumber>
    </recommendedName>
</protein>
<keyword evidence="4 8" id="KW-0274">FAD</keyword>